<reference evidence="1" key="1">
    <citation type="submission" date="2024-09" db="EMBL/GenBank/DDBJ databases">
        <title>Draft Genome Sequences of Neofusicoccum parvum.</title>
        <authorList>
            <person name="Ashida A."/>
            <person name="Camagna M."/>
            <person name="Tanaka A."/>
            <person name="Takemoto D."/>
        </authorList>
    </citation>
    <scope>NUCLEOTIDE SEQUENCE</scope>
    <source>
        <strain evidence="1">PPO83</strain>
    </source>
</reference>
<organism evidence="1 2">
    <name type="scientific">Neofusicoccum parvum</name>
    <dbReference type="NCBI Taxonomy" id="310453"/>
    <lineage>
        <taxon>Eukaryota</taxon>
        <taxon>Fungi</taxon>
        <taxon>Dikarya</taxon>
        <taxon>Ascomycota</taxon>
        <taxon>Pezizomycotina</taxon>
        <taxon>Dothideomycetes</taxon>
        <taxon>Dothideomycetes incertae sedis</taxon>
        <taxon>Botryosphaeriales</taxon>
        <taxon>Botryosphaeriaceae</taxon>
        <taxon>Neofusicoccum</taxon>
    </lineage>
</organism>
<sequence>MEQLTPDLSTAYHALLTEIHSPQKGFAEPVWSPLESNYLDDSDSSSVESDETVVGGFDQSFLRPSPPPPSPDMDQQRLFSQKADTQPKISDTPSTTPLFVILDMLDIMLEQAQAPEPKERPKPTRANTTSHETESDLETGCEQVEERLQLYRSHSQSGPAARRRHHRLRPSRRSAPSLAPQVVQSSEPSSGLGPTQLMQMIDILMTRWPTVESAVLTTLHQNPGANIHKYIQLLGKVLLNRVSGPAK</sequence>
<dbReference type="EMBL" id="BSXG01000057">
    <property type="protein sequence ID" value="GME29210.1"/>
    <property type="molecule type" value="Genomic_DNA"/>
</dbReference>
<proteinExistence type="predicted"/>
<keyword evidence="2" id="KW-1185">Reference proteome</keyword>
<comment type="caution">
    <text evidence="1">The sequence shown here is derived from an EMBL/GenBank/DDBJ whole genome shotgun (WGS) entry which is preliminary data.</text>
</comment>
<evidence type="ECO:0000313" key="1">
    <source>
        <dbReference type="EMBL" id="GME29210.1"/>
    </source>
</evidence>
<dbReference type="Proteomes" id="UP001165186">
    <property type="component" value="Unassembled WGS sequence"/>
</dbReference>
<evidence type="ECO:0000313" key="2">
    <source>
        <dbReference type="Proteomes" id="UP001165186"/>
    </source>
</evidence>
<accession>A0ACB5S8U0</accession>
<name>A0ACB5S8U0_9PEZI</name>
<protein>
    <submittedName>
        <fullName evidence="1">Uncharacterized protein</fullName>
    </submittedName>
</protein>
<gene>
    <name evidence="1" type="primary">g3793</name>
    <name evidence="1" type="ORF">NpPPO83_00003793</name>
</gene>